<accession>A0AAJ8LSF2</accession>
<dbReference type="EMBL" id="CP144914">
    <property type="protein sequence ID" value="WWD78722.1"/>
    <property type="molecule type" value="Genomic_DNA"/>
</dbReference>
<comment type="function">
    <text evidence="1 11">Catalyzes the NADPH-dependent reduction of ketopantoate into pantoic acid.</text>
</comment>
<evidence type="ECO:0000259" key="12">
    <source>
        <dbReference type="Pfam" id="PF02558"/>
    </source>
</evidence>
<evidence type="ECO:0000256" key="9">
    <source>
        <dbReference type="ARBA" id="ARBA00032024"/>
    </source>
</evidence>
<evidence type="ECO:0000256" key="7">
    <source>
        <dbReference type="ARBA" id="ARBA00022857"/>
    </source>
</evidence>
<dbReference type="GO" id="GO:0050661">
    <property type="term" value="F:NADP binding"/>
    <property type="evidence" value="ECO:0007669"/>
    <property type="project" value="TreeGrafter"/>
</dbReference>
<evidence type="ECO:0000256" key="6">
    <source>
        <dbReference type="ARBA" id="ARBA00022655"/>
    </source>
</evidence>
<evidence type="ECO:0000256" key="5">
    <source>
        <dbReference type="ARBA" id="ARBA00019465"/>
    </source>
</evidence>
<dbReference type="PANTHER" id="PTHR43765:SF2">
    <property type="entry name" value="2-DEHYDROPANTOATE 2-REDUCTASE"/>
    <property type="match status" value="1"/>
</dbReference>
<sequence length="289" mass="32544">MRLGIAGGGAVGLLFASYLQESGHRVHVWTKRKSQAQQLEKFGVKRGRETFPLTASVFPGREPVDAVIAAVKQYDVPELLEKGLPEGVPVLFVQNGMSHLELVNHYREDPLFAVVTHGAMRVSDIEVVHTGIGKTLFGGKNKTNILTHILQGIGNPFKCEWTDDIEYELKRKLIVNAVINPLTVLYEDKNAVLLSNKEAFYEARRLFKEAAEVLDLPMSTWGYVEELLEQTRNNRSSMFVDYLEKRPLEIDAINGYIVKEGSRKNVDTPAHLDIIKRVNAKIDLSFRSE</sequence>
<protein>
    <recommendedName>
        <fullName evidence="5 11">2-dehydropantoate 2-reductase</fullName>
        <ecNumber evidence="4 11">1.1.1.169</ecNumber>
    </recommendedName>
    <alternativeName>
        <fullName evidence="9 11">Ketopantoate reductase</fullName>
    </alternativeName>
</protein>
<dbReference type="NCBIfam" id="TIGR00745">
    <property type="entry name" value="apbA_panE"/>
    <property type="match status" value="1"/>
</dbReference>
<dbReference type="AlphaFoldDB" id="A0AAJ8LSF2"/>
<dbReference type="InterPro" id="IPR003710">
    <property type="entry name" value="ApbA"/>
</dbReference>
<comment type="pathway">
    <text evidence="2 11">Cofactor biosynthesis; (R)-pantothenate biosynthesis; (R)-pantoate from 3-methyl-2-oxobutanoate: step 2/2.</text>
</comment>
<dbReference type="Pfam" id="PF02558">
    <property type="entry name" value="ApbA"/>
    <property type="match status" value="1"/>
</dbReference>
<dbReference type="GO" id="GO:0005737">
    <property type="term" value="C:cytoplasm"/>
    <property type="evidence" value="ECO:0007669"/>
    <property type="project" value="TreeGrafter"/>
</dbReference>
<dbReference type="SUPFAM" id="SSF48179">
    <property type="entry name" value="6-phosphogluconate dehydrogenase C-terminal domain-like"/>
    <property type="match status" value="1"/>
</dbReference>
<feature type="domain" description="Ketopantoate reductase N-terminal" evidence="12">
    <location>
        <begin position="4"/>
        <end position="138"/>
    </location>
</feature>
<evidence type="ECO:0000256" key="2">
    <source>
        <dbReference type="ARBA" id="ARBA00004994"/>
    </source>
</evidence>
<keyword evidence="15" id="KW-1185">Reference proteome</keyword>
<evidence type="ECO:0000256" key="1">
    <source>
        <dbReference type="ARBA" id="ARBA00002919"/>
    </source>
</evidence>
<dbReference type="Gene3D" id="1.10.1040.10">
    <property type="entry name" value="N-(1-d-carboxylethyl)-l-norvaline Dehydrogenase, domain 2"/>
    <property type="match status" value="1"/>
</dbReference>
<proteinExistence type="inferred from homology"/>
<organism evidence="14 15">
    <name type="scientific">Alkalicoccus halolimnae</name>
    <dbReference type="NCBI Taxonomy" id="1667239"/>
    <lineage>
        <taxon>Bacteria</taxon>
        <taxon>Bacillati</taxon>
        <taxon>Bacillota</taxon>
        <taxon>Bacilli</taxon>
        <taxon>Bacillales</taxon>
        <taxon>Bacillaceae</taxon>
        <taxon>Alkalicoccus</taxon>
    </lineage>
</organism>
<evidence type="ECO:0000256" key="4">
    <source>
        <dbReference type="ARBA" id="ARBA00013014"/>
    </source>
</evidence>
<comment type="catalytic activity">
    <reaction evidence="10 11">
        <text>(R)-pantoate + NADP(+) = 2-dehydropantoate + NADPH + H(+)</text>
        <dbReference type="Rhea" id="RHEA:16233"/>
        <dbReference type="ChEBI" id="CHEBI:11561"/>
        <dbReference type="ChEBI" id="CHEBI:15378"/>
        <dbReference type="ChEBI" id="CHEBI:15980"/>
        <dbReference type="ChEBI" id="CHEBI:57783"/>
        <dbReference type="ChEBI" id="CHEBI:58349"/>
        <dbReference type="EC" id="1.1.1.169"/>
    </reaction>
</comment>
<dbReference type="KEGG" id="ahal:FTX54_009800"/>
<evidence type="ECO:0000256" key="3">
    <source>
        <dbReference type="ARBA" id="ARBA00007870"/>
    </source>
</evidence>
<dbReference type="GO" id="GO:0008677">
    <property type="term" value="F:2-dehydropantoate 2-reductase activity"/>
    <property type="evidence" value="ECO:0007669"/>
    <property type="project" value="UniProtKB-EC"/>
</dbReference>
<name>A0AAJ8LSF2_9BACI</name>
<keyword evidence="8 11" id="KW-0560">Oxidoreductase</keyword>
<dbReference type="Proteomes" id="UP000321816">
    <property type="component" value="Chromosome"/>
</dbReference>
<dbReference type="Gene3D" id="3.40.50.720">
    <property type="entry name" value="NAD(P)-binding Rossmann-like Domain"/>
    <property type="match status" value="1"/>
</dbReference>
<dbReference type="InterPro" id="IPR036291">
    <property type="entry name" value="NAD(P)-bd_dom_sf"/>
</dbReference>
<gene>
    <name evidence="14" type="ORF">FTX54_009800</name>
</gene>
<dbReference type="InterPro" id="IPR013328">
    <property type="entry name" value="6PGD_dom2"/>
</dbReference>
<keyword evidence="7 11" id="KW-0521">NADP</keyword>
<evidence type="ECO:0000256" key="11">
    <source>
        <dbReference type="RuleBase" id="RU362068"/>
    </source>
</evidence>
<dbReference type="GO" id="GO:0015940">
    <property type="term" value="P:pantothenate biosynthetic process"/>
    <property type="evidence" value="ECO:0007669"/>
    <property type="project" value="UniProtKB-KW"/>
</dbReference>
<dbReference type="EC" id="1.1.1.169" evidence="4 11"/>
<dbReference type="InterPro" id="IPR013332">
    <property type="entry name" value="KPR_N"/>
</dbReference>
<keyword evidence="6 11" id="KW-0566">Pantothenate biosynthesis</keyword>
<feature type="domain" description="Ketopantoate reductase C-terminal" evidence="13">
    <location>
        <begin position="164"/>
        <end position="280"/>
    </location>
</feature>
<evidence type="ECO:0000256" key="8">
    <source>
        <dbReference type="ARBA" id="ARBA00023002"/>
    </source>
</evidence>
<dbReference type="Pfam" id="PF08546">
    <property type="entry name" value="ApbA_C"/>
    <property type="match status" value="1"/>
</dbReference>
<reference evidence="14 15" key="1">
    <citation type="submission" date="2024-01" db="EMBL/GenBank/DDBJ databases">
        <title>Complete Genome Sequence of Alkalicoccus halolimnae BZ-SZ-XJ29T, a Moderately Halophilic Bacterium Isolated from a Salt Lake.</title>
        <authorList>
            <person name="Zhao B."/>
        </authorList>
    </citation>
    <scope>NUCLEOTIDE SEQUENCE [LARGE SCALE GENOMIC DNA]</scope>
    <source>
        <strain evidence="14 15">BZ-SZ-XJ29</strain>
    </source>
</reference>
<dbReference type="InterPro" id="IPR013752">
    <property type="entry name" value="KPA_reductase"/>
</dbReference>
<dbReference type="RefSeq" id="WP_187254435.1">
    <property type="nucleotide sequence ID" value="NZ_CP144914.1"/>
</dbReference>
<dbReference type="PANTHER" id="PTHR43765">
    <property type="entry name" value="2-DEHYDROPANTOATE 2-REDUCTASE-RELATED"/>
    <property type="match status" value="1"/>
</dbReference>
<evidence type="ECO:0000313" key="14">
    <source>
        <dbReference type="EMBL" id="WWD78722.1"/>
    </source>
</evidence>
<comment type="similarity">
    <text evidence="3 11">Belongs to the ketopantoate reductase family.</text>
</comment>
<dbReference type="InterPro" id="IPR008927">
    <property type="entry name" value="6-PGluconate_DH-like_C_sf"/>
</dbReference>
<evidence type="ECO:0000256" key="10">
    <source>
        <dbReference type="ARBA" id="ARBA00048793"/>
    </source>
</evidence>
<evidence type="ECO:0000259" key="13">
    <source>
        <dbReference type="Pfam" id="PF08546"/>
    </source>
</evidence>
<dbReference type="SUPFAM" id="SSF51735">
    <property type="entry name" value="NAD(P)-binding Rossmann-fold domains"/>
    <property type="match status" value="1"/>
</dbReference>
<dbReference type="InterPro" id="IPR050838">
    <property type="entry name" value="Ketopantoate_reductase"/>
</dbReference>
<evidence type="ECO:0000313" key="15">
    <source>
        <dbReference type="Proteomes" id="UP000321816"/>
    </source>
</evidence>